<dbReference type="PROSITE" id="PS00237">
    <property type="entry name" value="G_PROTEIN_RECEP_F1_1"/>
    <property type="match status" value="1"/>
</dbReference>
<dbReference type="KEGG" id="xla:108697056"/>
<reference evidence="17" key="1">
    <citation type="submission" date="2025-08" db="UniProtKB">
        <authorList>
            <consortium name="RefSeq"/>
        </authorList>
    </citation>
    <scope>IDENTIFICATION</scope>
    <source>
        <strain evidence="17">J_2021</strain>
        <tissue evidence="17">Erythrocytes</tissue>
    </source>
</reference>
<comment type="similarity">
    <text evidence="12">Belongs to the G-protein coupled receptor 1 family.</text>
</comment>
<dbReference type="PROSITE" id="PS50262">
    <property type="entry name" value="G_PROTEIN_RECEP_F1_2"/>
    <property type="match status" value="1"/>
</dbReference>
<feature type="transmembrane region" description="Helical" evidence="14">
    <location>
        <begin position="250"/>
        <end position="274"/>
    </location>
</feature>
<feature type="transmembrane region" description="Helical" evidence="14">
    <location>
        <begin position="150"/>
        <end position="167"/>
    </location>
</feature>
<feature type="region of interest" description="Disordered" evidence="13">
    <location>
        <begin position="17"/>
        <end position="39"/>
    </location>
</feature>
<evidence type="ECO:0000256" key="9">
    <source>
        <dbReference type="ARBA" id="ARBA00023180"/>
    </source>
</evidence>
<evidence type="ECO:0000256" key="14">
    <source>
        <dbReference type="SAM" id="Phobius"/>
    </source>
</evidence>
<evidence type="ECO:0000259" key="15">
    <source>
        <dbReference type="PROSITE" id="PS50262"/>
    </source>
</evidence>
<evidence type="ECO:0000256" key="4">
    <source>
        <dbReference type="ARBA" id="ARBA00022989"/>
    </source>
</evidence>
<dbReference type="PRINTS" id="PR00237">
    <property type="entry name" value="GPCRRHODOPSN"/>
</dbReference>
<evidence type="ECO:0000256" key="8">
    <source>
        <dbReference type="ARBA" id="ARBA00023170"/>
    </source>
</evidence>
<dbReference type="GO" id="GO:0004875">
    <property type="term" value="F:complement receptor activity"/>
    <property type="evidence" value="ECO:0000318"/>
    <property type="project" value="GO_Central"/>
</dbReference>
<dbReference type="AlphaFoldDB" id="A0A8J0TD58"/>
<dbReference type="GO" id="GO:0006954">
    <property type="term" value="P:inflammatory response"/>
    <property type="evidence" value="ECO:0000318"/>
    <property type="project" value="GO_Central"/>
</dbReference>
<dbReference type="InterPro" id="IPR000276">
    <property type="entry name" value="GPCR_Rhodpsn"/>
</dbReference>
<evidence type="ECO:0000313" key="17">
    <source>
        <dbReference type="RefSeq" id="XP_018082216.2"/>
    </source>
</evidence>
<dbReference type="InterPro" id="IPR000826">
    <property type="entry name" value="Formyl_rcpt-rel"/>
</dbReference>
<dbReference type="GO" id="GO:0004982">
    <property type="term" value="F:N-formyl peptide receptor activity"/>
    <property type="evidence" value="ECO:0000318"/>
    <property type="project" value="GO_Central"/>
</dbReference>
<evidence type="ECO:0000256" key="1">
    <source>
        <dbReference type="ARBA" id="ARBA00004651"/>
    </source>
</evidence>
<evidence type="ECO:0000256" key="7">
    <source>
        <dbReference type="ARBA" id="ARBA00023157"/>
    </source>
</evidence>
<dbReference type="FunFam" id="1.20.1070.10:FF:000034">
    <property type="entry name" value="G-protein coupled receptor 1"/>
    <property type="match status" value="1"/>
</dbReference>
<dbReference type="Gene3D" id="1.20.1070.10">
    <property type="entry name" value="Rhodopsin 7-helix transmembrane proteins"/>
    <property type="match status" value="1"/>
</dbReference>
<evidence type="ECO:0000256" key="2">
    <source>
        <dbReference type="ARBA" id="ARBA00022475"/>
    </source>
</evidence>
<keyword evidence="2" id="KW-1003">Cell membrane</keyword>
<dbReference type="GO" id="GO:0005886">
    <property type="term" value="C:plasma membrane"/>
    <property type="evidence" value="ECO:0000318"/>
    <property type="project" value="GO_Central"/>
</dbReference>
<evidence type="ECO:0000256" key="3">
    <source>
        <dbReference type="ARBA" id="ARBA00022692"/>
    </source>
</evidence>
<protein>
    <submittedName>
        <fullName evidence="17">Chemokine-like receptor 1 isoform X1</fullName>
    </submittedName>
</protein>
<dbReference type="RefSeq" id="XP_018082216.2">
    <property type="nucleotide sequence ID" value="XM_018226727.2"/>
</dbReference>
<comment type="similarity">
    <text evidence="11">Belongs to the chemokine-like receptor (CMKLR) family.</text>
</comment>
<accession>A0A8J0TD58</accession>
<feature type="region of interest" description="Disordered" evidence="13">
    <location>
        <begin position="374"/>
        <end position="397"/>
    </location>
</feature>
<feature type="transmembrane region" description="Helical" evidence="14">
    <location>
        <begin position="76"/>
        <end position="97"/>
    </location>
</feature>
<evidence type="ECO:0000313" key="16">
    <source>
        <dbReference type="Proteomes" id="UP000186698"/>
    </source>
</evidence>
<dbReference type="GeneID" id="108697056"/>
<name>A0A8J0TD58_XENLA</name>
<keyword evidence="6 14" id="KW-0472">Membrane</keyword>
<feature type="domain" description="G-protein coupled receptors family 1 profile" evidence="15">
    <location>
        <begin position="89"/>
        <end position="349"/>
    </location>
</feature>
<dbReference type="GO" id="GO:0007200">
    <property type="term" value="P:phospholipase C-activating G protein-coupled receptor signaling pathway"/>
    <property type="evidence" value="ECO:0000318"/>
    <property type="project" value="GO_Central"/>
</dbReference>
<dbReference type="GO" id="GO:0007204">
    <property type="term" value="P:positive regulation of cytosolic calcium ion concentration"/>
    <property type="evidence" value="ECO:0000318"/>
    <property type="project" value="GO_Central"/>
</dbReference>
<dbReference type="InterPro" id="IPR017452">
    <property type="entry name" value="GPCR_Rhodpsn_7TM"/>
</dbReference>
<evidence type="ECO:0000256" key="12">
    <source>
        <dbReference type="RuleBase" id="RU000688"/>
    </source>
</evidence>
<feature type="transmembrane region" description="Helical" evidence="14">
    <location>
        <begin position="187"/>
        <end position="209"/>
    </location>
</feature>
<evidence type="ECO:0000256" key="5">
    <source>
        <dbReference type="ARBA" id="ARBA00023040"/>
    </source>
</evidence>
<dbReference type="PRINTS" id="PR00526">
    <property type="entry name" value="FMETLEUPHER"/>
</dbReference>
<evidence type="ECO:0000256" key="6">
    <source>
        <dbReference type="ARBA" id="ARBA00023136"/>
    </source>
</evidence>
<keyword evidence="8 12" id="KW-0675">Receptor</keyword>
<evidence type="ECO:0000256" key="10">
    <source>
        <dbReference type="ARBA" id="ARBA00023224"/>
    </source>
</evidence>
<keyword evidence="7" id="KW-1015">Disulfide bond</keyword>
<feature type="compositionally biased region" description="Polar residues" evidence="13">
    <location>
        <begin position="387"/>
        <end position="397"/>
    </location>
</feature>
<dbReference type="Pfam" id="PF00001">
    <property type="entry name" value="7tm_1"/>
    <property type="match status" value="1"/>
</dbReference>
<keyword evidence="10 12" id="KW-0807">Transducer</keyword>
<keyword evidence="16" id="KW-1185">Reference proteome</keyword>
<evidence type="ECO:0000256" key="13">
    <source>
        <dbReference type="SAM" id="MobiDB-lite"/>
    </source>
</evidence>
<dbReference type="Proteomes" id="UP000186698">
    <property type="component" value="Chromosome 7L"/>
</dbReference>
<dbReference type="OrthoDB" id="6088892at2759"/>
<evidence type="ECO:0000256" key="11">
    <source>
        <dbReference type="ARBA" id="ARBA00025736"/>
    </source>
</evidence>
<feature type="transmembrane region" description="Helical" evidence="14">
    <location>
        <begin position="286"/>
        <end position="305"/>
    </location>
</feature>
<dbReference type="SUPFAM" id="SSF81321">
    <property type="entry name" value="Family A G protein-coupled receptor-like"/>
    <property type="match status" value="1"/>
</dbReference>
<gene>
    <name evidence="17" type="primary">LOC108697056</name>
</gene>
<feature type="transmembrane region" description="Helical" evidence="14">
    <location>
        <begin position="325"/>
        <end position="352"/>
    </location>
</feature>
<keyword evidence="5 12" id="KW-0297">G-protein coupled receptor</keyword>
<feature type="compositionally biased region" description="Basic and acidic residues" evidence="13">
    <location>
        <begin position="375"/>
        <end position="384"/>
    </location>
</feature>
<organism evidence="16 17">
    <name type="scientific">Xenopus laevis</name>
    <name type="common">African clawed frog</name>
    <dbReference type="NCBI Taxonomy" id="8355"/>
    <lineage>
        <taxon>Eukaryota</taxon>
        <taxon>Metazoa</taxon>
        <taxon>Chordata</taxon>
        <taxon>Craniata</taxon>
        <taxon>Vertebrata</taxon>
        <taxon>Euteleostomi</taxon>
        <taxon>Amphibia</taxon>
        <taxon>Batrachia</taxon>
        <taxon>Anura</taxon>
        <taxon>Pipoidea</taxon>
        <taxon>Pipidae</taxon>
        <taxon>Xenopodinae</taxon>
        <taxon>Xenopus</taxon>
        <taxon>Xenopus</taxon>
    </lineage>
</organism>
<dbReference type="GO" id="GO:0002430">
    <property type="term" value="P:complement receptor mediated signaling pathway"/>
    <property type="evidence" value="ECO:0000318"/>
    <property type="project" value="GO_Central"/>
</dbReference>
<comment type="subcellular location">
    <subcellularLocation>
        <location evidence="1">Cell membrane</location>
        <topology evidence="1">Multi-pass membrane protein</topology>
    </subcellularLocation>
</comment>
<keyword evidence="9" id="KW-0325">Glycoprotein</keyword>
<keyword evidence="4 14" id="KW-1133">Transmembrane helix</keyword>
<keyword evidence="3 12" id="KW-0812">Transmembrane</keyword>
<sequence>MRLWIFPVIHTHTHTHTHTWKEHERQRKTSSNRKMESSTSSLLLSPATPTLQWDMEDEEIDMIPSELENVLNFLSIVIYSLSFLLGTTGNGLVIWIAGFRMKRTVNTVWFVNLAIADFIFTFFLPLSVAYTALGFHWPFGTLMCKLNSTIAFLNLFASVFLLTVISADRCVSVVRPVWSQNHRTPRLASIVAFFVWLTALFLCSPYIAFRDTRINTESNVTHCYNNYAFSADFEDEEVIALRSMRHQVVISIRFVFGFLLPFGLIVIFYSLMALKLRRSHLAWSSRPFRVMATVVVVFFICWFPYHVFSVLEVVMHHTNNRTLKSAVLVGTPLATSLAFFNSCLNPFLYVFLGRDFKESLRKSILSAFESAFSEEPGKTNDSHGRSRSISAQESHFT</sequence>
<proteinExistence type="inferred from homology"/>
<dbReference type="PANTHER" id="PTHR24225">
    <property type="entry name" value="CHEMOTACTIC RECEPTOR"/>
    <property type="match status" value="1"/>
</dbReference>
<dbReference type="PANTHER" id="PTHR24225:SF0">
    <property type="entry name" value="N-FORMYL PEPTIDE RECEPTOR 2"/>
    <property type="match status" value="1"/>
</dbReference>
<feature type="transmembrane region" description="Helical" evidence="14">
    <location>
        <begin position="109"/>
        <end position="130"/>
    </location>
</feature>